<dbReference type="Gene3D" id="3.90.180.10">
    <property type="entry name" value="Medium-chain alcohol dehydrogenases, catalytic domain"/>
    <property type="match status" value="1"/>
</dbReference>
<dbReference type="Gene3D" id="3.40.50.720">
    <property type="entry name" value="NAD(P)-binding Rossmann-like Domain"/>
    <property type="match status" value="1"/>
</dbReference>
<dbReference type="InterPro" id="IPR020843">
    <property type="entry name" value="ER"/>
</dbReference>
<keyword evidence="5" id="KW-0560">Oxidoreductase</keyword>
<comment type="cofactor">
    <cofactor evidence="1">
        <name>Zn(2+)</name>
        <dbReference type="ChEBI" id="CHEBI:29105"/>
    </cofactor>
</comment>
<dbReference type="SUPFAM" id="SSF51735">
    <property type="entry name" value="NAD(P)-binding Rossmann-fold domains"/>
    <property type="match status" value="1"/>
</dbReference>
<dbReference type="InterPro" id="IPR011032">
    <property type="entry name" value="GroES-like_sf"/>
</dbReference>
<keyword evidence="6" id="KW-0520">NAD</keyword>
<dbReference type="GO" id="GO:0046872">
    <property type="term" value="F:metal ion binding"/>
    <property type="evidence" value="ECO:0007669"/>
    <property type="project" value="UniProtKB-KW"/>
</dbReference>
<reference evidence="8 9" key="1">
    <citation type="journal article" date="2012" name="PLoS Pathog.">
        <title>Diverse lifestyles and strategies of plant pathogenesis encoded in the genomes of eighteen Dothideomycetes fungi.</title>
        <authorList>
            <person name="Ohm R.A."/>
            <person name="Feau N."/>
            <person name="Henrissat B."/>
            <person name="Schoch C.L."/>
            <person name="Horwitz B.A."/>
            <person name="Barry K.W."/>
            <person name="Condon B.J."/>
            <person name="Copeland A.C."/>
            <person name="Dhillon B."/>
            <person name="Glaser F."/>
            <person name="Hesse C.N."/>
            <person name="Kosti I."/>
            <person name="LaButti K."/>
            <person name="Lindquist E.A."/>
            <person name="Lucas S."/>
            <person name="Salamov A.A."/>
            <person name="Bradshaw R.E."/>
            <person name="Ciuffetti L."/>
            <person name="Hamelin R.C."/>
            <person name="Kema G.H.J."/>
            <person name="Lawrence C."/>
            <person name="Scott J.A."/>
            <person name="Spatafora J.W."/>
            <person name="Turgeon B.G."/>
            <person name="de Wit P.J.G.M."/>
            <person name="Zhong S."/>
            <person name="Goodwin S.B."/>
            <person name="Grigoriev I.V."/>
        </authorList>
    </citation>
    <scope>NUCLEOTIDE SEQUENCE [LARGE SCALE GENOMIC DNA]</scope>
    <source>
        <strain evidence="8 9">SO2202</strain>
    </source>
</reference>
<dbReference type="GeneID" id="27898152"/>
<dbReference type="Pfam" id="PF08240">
    <property type="entry name" value="ADH_N"/>
    <property type="match status" value="1"/>
</dbReference>
<dbReference type="AlphaFoldDB" id="N1QIQ5"/>
<organism evidence="8 9">
    <name type="scientific">Sphaerulina musiva (strain SO2202)</name>
    <name type="common">Poplar stem canker fungus</name>
    <name type="synonym">Septoria musiva</name>
    <dbReference type="NCBI Taxonomy" id="692275"/>
    <lineage>
        <taxon>Eukaryota</taxon>
        <taxon>Fungi</taxon>
        <taxon>Dikarya</taxon>
        <taxon>Ascomycota</taxon>
        <taxon>Pezizomycotina</taxon>
        <taxon>Dothideomycetes</taxon>
        <taxon>Dothideomycetidae</taxon>
        <taxon>Mycosphaerellales</taxon>
        <taxon>Mycosphaerellaceae</taxon>
        <taxon>Sphaerulina</taxon>
    </lineage>
</organism>
<evidence type="ECO:0000259" key="7">
    <source>
        <dbReference type="SMART" id="SM00829"/>
    </source>
</evidence>
<name>N1QIQ5_SPHMS</name>
<dbReference type="PANTHER" id="PTHR42940">
    <property type="entry name" value="ALCOHOL DEHYDROGENASE 1-RELATED"/>
    <property type="match status" value="1"/>
</dbReference>
<evidence type="ECO:0000256" key="1">
    <source>
        <dbReference type="ARBA" id="ARBA00001947"/>
    </source>
</evidence>
<dbReference type="FunFam" id="3.40.50.720:FF:000039">
    <property type="entry name" value="Alcohol dehydrogenase AdhP"/>
    <property type="match status" value="1"/>
</dbReference>
<keyword evidence="4" id="KW-0862">Zinc</keyword>
<dbReference type="OrthoDB" id="1879366at2759"/>
<dbReference type="CDD" id="cd08297">
    <property type="entry name" value="CAD3"/>
    <property type="match status" value="1"/>
</dbReference>
<keyword evidence="3" id="KW-0479">Metal-binding</keyword>
<feature type="domain" description="Enoyl reductase (ER)" evidence="7">
    <location>
        <begin position="22"/>
        <end position="356"/>
    </location>
</feature>
<dbReference type="PANTHER" id="PTHR42940:SF5">
    <property type="entry name" value="ALCOHOL DEHYDROGENASE 2"/>
    <property type="match status" value="1"/>
</dbReference>
<dbReference type="EMBL" id="KB456260">
    <property type="protein sequence ID" value="EMF17075.1"/>
    <property type="molecule type" value="Genomic_DNA"/>
</dbReference>
<dbReference type="SMART" id="SM00829">
    <property type="entry name" value="PKS_ER"/>
    <property type="match status" value="1"/>
</dbReference>
<dbReference type="RefSeq" id="XP_016765196.1">
    <property type="nucleotide sequence ID" value="XM_016901015.1"/>
</dbReference>
<gene>
    <name evidence="8" type="ORF">SEPMUDRAFT_113097</name>
</gene>
<dbReference type="Proteomes" id="UP000016931">
    <property type="component" value="Unassembled WGS sequence"/>
</dbReference>
<dbReference type="InterPro" id="IPR036291">
    <property type="entry name" value="NAD(P)-bd_dom_sf"/>
</dbReference>
<evidence type="ECO:0000256" key="5">
    <source>
        <dbReference type="ARBA" id="ARBA00023002"/>
    </source>
</evidence>
<dbReference type="Pfam" id="PF00107">
    <property type="entry name" value="ADH_zinc_N"/>
    <property type="match status" value="1"/>
</dbReference>
<dbReference type="GO" id="GO:0005737">
    <property type="term" value="C:cytoplasm"/>
    <property type="evidence" value="ECO:0007669"/>
    <property type="project" value="TreeGrafter"/>
</dbReference>
<dbReference type="GO" id="GO:0004022">
    <property type="term" value="F:alcohol dehydrogenase (NAD+) activity"/>
    <property type="evidence" value="ECO:0007669"/>
    <property type="project" value="TreeGrafter"/>
</dbReference>
<sequence>MTTPEIPKKHKAVIYDEPGKISTKLVELDTPEPGPGEVLINLTHSGVCHSDLGVMTNRWAGLPFPTQPGQVGGHEGVGRVVKCGPGTEHSTVKVGDRVGIKWISGICDSCPACLAGHDGVCFNAKVSGYYTPGTFQQYVLGPANYVTPIPESLPSDAAAPMLCAGVTVYSALRKSGAQAGDTIAILGAGGGLGHLACQIAAKGMGIRVIGIDAGNKKDLAMECGAEVFIDHTQGKAEEEVKAATGGLGVQAVLVLTAANAAYASSMGMLKFGGTLVCVGLPEGELKAIATAYPQFLVAKAQKIVGVAVGNRKEAIETLQFAERGLVKTHFTTAKPEELTSIFERMDKGEISGRVILDLS</sequence>
<proteinExistence type="inferred from homology"/>
<dbReference type="SUPFAM" id="SSF50129">
    <property type="entry name" value="GroES-like"/>
    <property type="match status" value="1"/>
</dbReference>
<evidence type="ECO:0000256" key="6">
    <source>
        <dbReference type="ARBA" id="ARBA00023027"/>
    </source>
</evidence>
<evidence type="ECO:0000256" key="2">
    <source>
        <dbReference type="ARBA" id="ARBA00008072"/>
    </source>
</evidence>
<dbReference type="HOGENOM" id="CLU_026673_20_1_1"/>
<dbReference type="STRING" id="692275.N1QIQ5"/>
<dbReference type="eggNOG" id="KOG0023">
    <property type="taxonomic scope" value="Eukaryota"/>
</dbReference>
<evidence type="ECO:0000256" key="3">
    <source>
        <dbReference type="ARBA" id="ARBA00022723"/>
    </source>
</evidence>
<dbReference type="OMA" id="QKISGYY"/>
<dbReference type="InterPro" id="IPR013154">
    <property type="entry name" value="ADH-like_N"/>
</dbReference>
<evidence type="ECO:0000313" key="8">
    <source>
        <dbReference type="EMBL" id="EMF17075.1"/>
    </source>
</evidence>
<dbReference type="InterPro" id="IPR013149">
    <property type="entry name" value="ADH-like_C"/>
</dbReference>
<evidence type="ECO:0000313" key="9">
    <source>
        <dbReference type="Proteomes" id="UP000016931"/>
    </source>
</evidence>
<comment type="similarity">
    <text evidence="2">Belongs to the zinc-containing alcohol dehydrogenase family.</text>
</comment>
<keyword evidence="9" id="KW-1185">Reference proteome</keyword>
<accession>N1QIQ5</accession>
<protein>
    <submittedName>
        <fullName evidence="8">Alcohol dehydrogenase II</fullName>
    </submittedName>
</protein>
<evidence type="ECO:0000256" key="4">
    <source>
        <dbReference type="ARBA" id="ARBA00022833"/>
    </source>
</evidence>